<organism evidence="2 3">
    <name type="scientific">Sistotremastrum niveocremeum HHB9708</name>
    <dbReference type="NCBI Taxonomy" id="1314777"/>
    <lineage>
        <taxon>Eukaryota</taxon>
        <taxon>Fungi</taxon>
        <taxon>Dikarya</taxon>
        <taxon>Basidiomycota</taxon>
        <taxon>Agaricomycotina</taxon>
        <taxon>Agaricomycetes</taxon>
        <taxon>Sistotremastrales</taxon>
        <taxon>Sistotremastraceae</taxon>
        <taxon>Sertulicium</taxon>
        <taxon>Sertulicium niveocremeum</taxon>
    </lineage>
</organism>
<dbReference type="Proteomes" id="UP000076722">
    <property type="component" value="Unassembled WGS sequence"/>
</dbReference>
<sequence>MALVCPSWFRRLVHINLLLESATFPLYRSRVAHPSPSPIRHPPERNLLCNLLRPNSIPISHSLSSSISVNLAMHSLAVNMHRPHRHIHHTLSLRHRRDHQQSISKCCKSTLASKQIFVGILIPIVGHVYCLLVRSLYVSCLCIRGVHVYVHYNKLTCFDLPSRECFRFTPSRLYRRYDIITGRARGTTRSSDALVPGWERSLNPLRKEA</sequence>
<proteinExistence type="predicted"/>
<accession>A0A164XXW4</accession>
<protein>
    <submittedName>
        <fullName evidence="2">Uncharacterized protein</fullName>
    </submittedName>
</protein>
<name>A0A164XXW4_9AGAM</name>
<gene>
    <name evidence="2" type="ORF">SISNIDRAFT_313510</name>
</gene>
<evidence type="ECO:0000313" key="3">
    <source>
        <dbReference type="Proteomes" id="UP000076722"/>
    </source>
</evidence>
<reference evidence="2 3" key="1">
    <citation type="journal article" date="2016" name="Mol. Biol. Evol.">
        <title>Comparative Genomics of Early-Diverging Mushroom-Forming Fungi Provides Insights into the Origins of Lignocellulose Decay Capabilities.</title>
        <authorList>
            <person name="Nagy L.G."/>
            <person name="Riley R."/>
            <person name="Tritt A."/>
            <person name="Adam C."/>
            <person name="Daum C."/>
            <person name="Floudas D."/>
            <person name="Sun H."/>
            <person name="Yadav J.S."/>
            <person name="Pangilinan J."/>
            <person name="Larsson K.H."/>
            <person name="Matsuura K."/>
            <person name="Barry K."/>
            <person name="Labutti K."/>
            <person name="Kuo R."/>
            <person name="Ohm R.A."/>
            <person name="Bhattacharya S.S."/>
            <person name="Shirouzu T."/>
            <person name="Yoshinaga Y."/>
            <person name="Martin F.M."/>
            <person name="Grigoriev I.V."/>
            <person name="Hibbett D.S."/>
        </authorList>
    </citation>
    <scope>NUCLEOTIDE SEQUENCE [LARGE SCALE GENOMIC DNA]</scope>
    <source>
        <strain evidence="2 3">HHB9708</strain>
    </source>
</reference>
<dbReference type="EMBL" id="KV419399">
    <property type="protein sequence ID" value="KZS96396.1"/>
    <property type="molecule type" value="Genomic_DNA"/>
</dbReference>
<keyword evidence="1" id="KW-0812">Transmembrane</keyword>
<keyword evidence="1" id="KW-0472">Membrane</keyword>
<keyword evidence="1" id="KW-1133">Transmembrane helix</keyword>
<evidence type="ECO:0000313" key="2">
    <source>
        <dbReference type="EMBL" id="KZS96396.1"/>
    </source>
</evidence>
<evidence type="ECO:0000256" key="1">
    <source>
        <dbReference type="SAM" id="Phobius"/>
    </source>
</evidence>
<feature type="transmembrane region" description="Helical" evidence="1">
    <location>
        <begin position="116"/>
        <end position="137"/>
    </location>
</feature>
<keyword evidence="3" id="KW-1185">Reference proteome</keyword>
<dbReference type="AlphaFoldDB" id="A0A164XXW4"/>